<gene>
    <name evidence="6" type="ORF">ACFQ3F_25005</name>
</gene>
<accession>A0ABW3W8F9</accession>
<dbReference type="PANTHER" id="PTHR43790:SF9">
    <property type="entry name" value="GALACTOFURANOSE TRANSPORTER ATP-BINDING PROTEIN YTFR"/>
    <property type="match status" value="1"/>
</dbReference>
<evidence type="ECO:0000313" key="6">
    <source>
        <dbReference type="EMBL" id="MFD1251074.1"/>
    </source>
</evidence>
<keyword evidence="4 6" id="KW-0067">ATP-binding</keyword>
<organism evidence="6 7">
    <name type="scientific">Nocardioides ginsengisoli</name>
    <dbReference type="NCBI Taxonomy" id="363868"/>
    <lineage>
        <taxon>Bacteria</taxon>
        <taxon>Bacillati</taxon>
        <taxon>Actinomycetota</taxon>
        <taxon>Actinomycetes</taxon>
        <taxon>Propionibacteriales</taxon>
        <taxon>Nocardioidaceae</taxon>
        <taxon>Nocardioides</taxon>
    </lineage>
</organism>
<evidence type="ECO:0000259" key="5">
    <source>
        <dbReference type="PROSITE" id="PS50893"/>
    </source>
</evidence>
<evidence type="ECO:0000313" key="7">
    <source>
        <dbReference type="Proteomes" id="UP001597229"/>
    </source>
</evidence>
<evidence type="ECO:0000256" key="2">
    <source>
        <dbReference type="ARBA" id="ARBA00022737"/>
    </source>
</evidence>
<dbReference type="Gene3D" id="3.40.50.300">
    <property type="entry name" value="P-loop containing nucleotide triphosphate hydrolases"/>
    <property type="match status" value="2"/>
</dbReference>
<name>A0ABW3W8F9_9ACTN</name>
<dbReference type="InterPro" id="IPR003439">
    <property type="entry name" value="ABC_transporter-like_ATP-bd"/>
</dbReference>
<keyword evidence="3" id="KW-0547">Nucleotide-binding</keyword>
<feature type="domain" description="ABC transporter" evidence="5">
    <location>
        <begin position="9"/>
        <end position="251"/>
    </location>
</feature>
<evidence type="ECO:0000256" key="3">
    <source>
        <dbReference type="ARBA" id="ARBA00022741"/>
    </source>
</evidence>
<sequence>MSAVDAPALDIAGLSKSFGPVQVLRHVDLTLRSGEIHGLLGINGSGKSTLIKVLSGLHRLDGGAIRVDGDELSASASARERHKVGLRFMHQDLGLCPSMSVAENLFVGHYQRRWGGWIDYGRMHRKAAEQLARLGADHIDPAAAVADLGPGERALVGMVRALGATNGSQARVIVLDEPTTSLTLTETERLFAAVRRAASEGVAFLFVTHDMEEILRLTDRVTVLRDGHVADCRDTAGLRVDDLVRMVVGDEFERAELEATAPAGEVLLDVRGLSGGGVDDLSFEVRRREVVGLTGLVGAGHEEVPYLLVGARPSSRLSVSVDGRTTQRPNPRWARAAGMTLLAADRLGESAVPNATVRENATLGNLHAFRRWTGVDRGAEAQRSAGIVRRYDVACVDDQAPLRNLSGGNQQKVLIGRVETSRGEMVLLHAPTQGVDVGSRQRILRAVRELAEGGCGVLVVSNDYEELEGLCDRVLVMRRGRLVQSLAGSQNSRHRILAAAAS</sequence>
<dbReference type="Proteomes" id="UP001597229">
    <property type="component" value="Unassembled WGS sequence"/>
</dbReference>
<protein>
    <submittedName>
        <fullName evidence="6">Sugar ABC transporter ATP-binding protein</fullName>
    </submittedName>
</protein>
<dbReference type="CDD" id="cd03215">
    <property type="entry name" value="ABC_Carb_Monos_II"/>
    <property type="match status" value="1"/>
</dbReference>
<dbReference type="PANTHER" id="PTHR43790">
    <property type="entry name" value="CARBOHYDRATE TRANSPORT ATP-BINDING PROTEIN MG119-RELATED"/>
    <property type="match status" value="1"/>
</dbReference>
<keyword evidence="2" id="KW-0677">Repeat</keyword>
<feature type="domain" description="ABC transporter" evidence="5">
    <location>
        <begin position="255"/>
        <end position="499"/>
    </location>
</feature>
<dbReference type="CDD" id="cd03216">
    <property type="entry name" value="ABC_Carb_Monos_I"/>
    <property type="match status" value="1"/>
</dbReference>
<reference evidence="7" key="1">
    <citation type="journal article" date="2019" name="Int. J. Syst. Evol. Microbiol.">
        <title>The Global Catalogue of Microorganisms (GCM) 10K type strain sequencing project: providing services to taxonomists for standard genome sequencing and annotation.</title>
        <authorList>
            <consortium name="The Broad Institute Genomics Platform"/>
            <consortium name="The Broad Institute Genome Sequencing Center for Infectious Disease"/>
            <person name="Wu L."/>
            <person name="Ma J."/>
        </authorList>
    </citation>
    <scope>NUCLEOTIDE SEQUENCE [LARGE SCALE GENOMIC DNA]</scope>
    <source>
        <strain evidence="7">CCUG 52478</strain>
    </source>
</reference>
<keyword evidence="7" id="KW-1185">Reference proteome</keyword>
<keyword evidence="1" id="KW-0813">Transport</keyword>
<dbReference type="SMART" id="SM00382">
    <property type="entry name" value="AAA"/>
    <property type="match status" value="2"/>
</dbReference>
<dbReference type="SUPFAM" id="SSF52540">
    <property type="entry name" value="P-loop containing nucleoside triphosphate hydrolases"/>
    <property type="match status" value="2"/>
</dbReference>
<proteinExistence type="predicted"/>
<dbReference type="EMBL" id="JBHTLX010000033">
    <property type="protein sequence ID" value="MFD1251074.1"/>
    <property type="molecule type" value="Genomic_DNA"/>
</dbReference>
<dbReference type="GO" id="GO:0005524">
    <property type="term" value="F:ATP binding"/>
    <property type="evidence" value="ECO:0007669"/>
    <property type="project" value="UniProtKB-KW"/>
</dbReference>
<comment type="caution">
    <text evidence="6">The sequence shown here is derived from an EMBL/GenBank/DDBJ whole genome shotgun (WGS) entry which is preliminary data.</text>
</comment>
<evidence type="ECO:0000256" key="1">
    <source>
        <dbReference type="ARBA" id="ARBA00022448"/>
    </source>
</evidence>
<dbReference type="InterPro" id="IPR027417">
    <property type="entry name" value="P-loop_NTPase"/>
</dbReference>
<evidence type="ECO:0000256" key="4">
    <source>
        <dbReference type="ARBA" id="ARBA00022840"/>
    </source>
</evidence>
<dbReference type="Pfam" id="PF00005">
    <property type="entry name" value="ABC_tran"/>
    <property type="match status" value="2"/>
</dbReference>
<dbReference type="PROSITE" id="PS50893">
    <property type="entry name" value="ABC_TRANSPORTER_2"/>
    <property type="match status" value="2"/>
</dbReference>
<dbReference type="RefSeq" id="WP_367918190.1">
    <property type="nucleotide sequence ID" value="NZ_BAABAC010000007.1"/>
</dbReference>
<dbReference type="InterPro" id="IPR003593">
    <property type="entry name" value="AAA+_ATPase"/>
</dbReference>
<dbReference type="InterPro" id="IPR050107">
    <property type="entry name" value="ABC_carbohydrate_import_ATPase"/>
</dbReference>